<dbReference type="InterPro" id="IPR007681">
    <property type="entry name" value="Mog1"/>
</dbReference>
<comment type="caution">
    <text evidence="4">The sequence shown here is derived from an EMBL/GenBank/DDBJ whole genome shotgun (WGS) entry which is preliminary data.</text>
</comment>
<name>A0AAN7TFY6_9PEZI</name>
<comment type="similarity">
    <text evidence="1">Belongs to the MOG1 family.</text>
</comment>
<reference evidence="4" key="1">
    <citation type="submission" date="2023-08" db="EMBL/GenBank/DDBJ databases">
        <title>Black Yeasts Isolated from many extreme environments.</title>
        <authorList>
            <person name="Coleine C."/>
            <person name="Stajich J.E."/>
            <person name="Selbmann L."/>
        </authorList>
    </citation>
    <scope>NUCLEOTIDE SEQUENCE</scope>
    <source>
        <strain evidence="4">CCFEE 5401</strain>
    </source>
</reference>
<accession>A0AAN7TFY6</accession>
<keyword evidence="3" id="KW-0653">Protein transport</keyword>
<dbReference type="Gene3D" id="3.40.1000.10">
    <property type="entry name" value="Mog1/PsbP, alpha/beta/alpha sandwich"/>
    <property type="match status" value="1"/>
</dbReference>
<keyword evidence="2" id="KW-0813">Transport</keyword>
<dbReference type="EMBL" id="JAVRRL010000018">
    <property type="protein sequence ID" value="KAK5114278.1"/>
    <property type="molecule type" value="Genomic_DNA"/>
</dbReference>
<evidence type="ECO:0008006" key="6">
    <source>
        <dbReference type="Google" id="ProtNLM"/>
    </source>
</evidence>
<proteinExistence type="inferred from homology"/>
<dbReference type="GO" id="GO:0031267">
    <property type="term" value="F:small GTPase binding"/>
    <property type="evidence" value="ECO:0007669"/>
    <property type="project" value="TreeGrafter"/>
</dbReference>
<evidence type="ECO:0000256" key="1">
    <source>
        <dbReference type="ARBA" id="ARBA00010307"/>
    </source>
</evidence>
<organism evidence="4 5">
    <name type="scientific">Meristemomyces frigidus</name>
    <dbReference type="NCBI Taxonomy" id="1508187"/>
    <lineage>
        <taxon>Eukaryota</taxon>
        <taxon>Fungi</taxon>
        <taxon>Dikarya</taxon>
        <taxon>Ascomycota</taxon>
        <taxon>Pezizomycotina</taxon>
        <taxon>Dothideomycetes</taxon>
        <taxon>Dothideomycetidae</taxon>
        <taxon>Mycosphaerellales</taxon>
        <taxon>Teratosphaeriaceae</taxon>
        <taxon>Meristemomyces</taxon>
    </lineage>
</organism>
<dbReference type="Proteomes" id="UP001310890">
    <property type="component" value="Unassembled WGS sequence"/>
</dbReference>
<dbReference type="InterPro" id="IPR016123">
    <property type="entry name" value="Mog1/PsbP_a/b/a-sand"/>
</dbReference>
<sequence length="206" mass="22542">MTSPQSEQYQSAALFGGAITCLLPIIYSDVSEIRQVPDTQEVWLDTEGFTSVVFDILERVDAPMTAGTGGNPDLAALKVHLEDIVGEEDMGRLKMVQEANVAVCAKMPPGTPVHTLVATAPAGEKMRGRTNEPDFVDLLLVVVRLEQQKTDLVVTINVPHVPGSYDPGSVDREGGKRGPLLERAWVMRTKVLESLEVRDWNLFGEE</sequence>
<evidence type="ECO:0000313" key="5">
    <source>
        <dbReference type="Proteomes" id="UP001310890"/>
    </source>
</evidence>
<dbReference type="GO" id="GO:0005634">
    <property type="term" value="C:nucleus"/>
    <property type="evidence" value="ECO:0007669"/>
    <property type="project" value="TreeGrafter"/>
</dbReference>
<dbReference type="Pfam" id="PF04603">
    <property type="entry name" value="Mog1"/>
    <property type="match status" value="1"/>
</dbReference>
<dbReference type="PANTHER" id="PTHR15837">
    <property type="entry name" value="RAN GUANINE NUCLEOTIDE RELEASE FACTOR"/>
    <property type="match status" value="1"/>
</dbReference>
<protein>
    <recommendedName>
        <fullName evidence="6">Mog1p/PsbP-like protein</fullName>
    </recommendedName>
</protein>
<dbReference type="AlphaFoldDB" id="A0AAN7TFY6"/>
<dbReference type="GO" id="GO:0006606">
    <property type="term" value="P:protein import into nucleus"/>
    <property type="evidence" value="ECO:0007669"/>
    <property type="project" value="TreeGrafter"/>
</dbReference>
<evidence type="ECO:0000256" key="3">
    <source>
        <dbReference type="ARBA" id="ARBA00022927"/>
    </source>
</evidence>
<gene>
    <name evidence="4" type="ORF">LTR62_002529</name>
</gene>
<dbReference type="GO" id="GO:0005085">
    <property type="term" value="F:guanyl-nucleotide exchange factor activity"/>
    <property type="evidence" value="ECO:0007669"/>
    <property type="project" value="TreeGrafter"/>
</dbReference>
<evidence type="ECO:0000313" key="4">
    <source>
        <dbReference type="EMBL" id="KAK5114278.1"/>
    </source>
</evidence>
<dbReference type="PANTHER" id="PTHR15837:SF0">
    <property type="entry name" value="RAN GUANINE NUCLEOTIDE RELEASE FACTOR"/>
    <property type="match status" value="1"/>
</dbReference>
<evidence type="ECO:0000256" key="2">
    <source>
        <dbReference type="ARBA" id="ARBA00022448"/>
    </source>
</evidence>
<dbReference type="SUPFAM" id="SSF55724">
    <property type="entry name" value="Mog1p/PsbP-like"/>
    <property type="match status" value="1"/>
</dbReference>